<dbReference type="Proteomes" id="UP001296706">
    <property type="component" value="Unassembled WGS sequence"/>
</dbReference>
<dbReference type="Gene3D" id="1.10.10.60">
    <property type="entry name" value="Homeodomain-like"/>
    <property type="match status" value="1"/>
</dbReference>
<keyword evidence="1" id="KW-0805">Transcription regulation</keyword>
<dbReference type="PRINTS" id="PR00455">
    <property type="entry name" value="HTHTETR"/>
</dbReference>
<evidence type="ECO:0000256" key="4">
    <source>
        <dbReference type="PROSITE-ProRule" id="PRU00335"/>
    </source>
</evidence>
<evidence type="ECO:0000256" key="1">
    <source>
        <dbReference type="ARBA" id="ARBA00023015"/>
    </source>
</evidence>
<protein>
    <submittedName>
        <fullName evidence="6">TetR/AcrR family transcriptional regulator</fullName>
    </submittedName>
</protein>
<dbReference type="InterPro" id="IPR011075">
    <property type="entry name" value="TetR_C"/>
</dbReference>
<keyword evidence="3" id="KW-0804">Transcription</keyword>
<dbReference type="InterPro" id="IPR009057">
    <property type="entry name" value="Homeodomain-like_sf"/>
</dbReference>
<evidence type="ECO:0000256" key="2">
    <source>
        <dbReference type="ARBA" id="ARBA00023125"/>
    </source>
</evidence>
<dbReference type="InterPro" id="IPR001647">
    <property type="entry name" value="HTH_TetR"/>
</dbReference>
<sequence length="202" mass="22158">MAAVGRPRQFDLERALDAALEVFWRYGYEGASLTDLTTAMGINRPALYAAFASKKDLFFRALDRYYAVDAVHTFQALDAPTALDVTRQYLLRSVEQLTNPERPMGCFVLQGAFVCGPENHDISEHMVGLRLAAESALRQRYERAQDEGDLAPDEDPASLARFISVVRHGLAVLACGGASRAELEDSAHRALGGLSLRLARSA</sequence>
<name>A0ABX1R8V2_9PSEU</name>
<dbReference type="PANTHER" id="PTHR47506:SF1">
    <property type="entry name" value="HTH-TYPE TRANSCRIPTIONAL REGULATOR YJDC"/>
    <property type="match status" value="1"/>
</dbReference>
<comment type="caution">
    <text evidence="6">The sequence shown here is derived from an EMBL/GenBank/DDBJ whole genome shotgun (WGS) entry which is preliminary data.</text>
</comment>
<accession>A0ABX1R8V2</accession>
<dbReference type="InterPro" id="IPR023772">
    <property type="entry name" value="DNA-bd_HTH_TetR-type_CS"/>
</dbReference>
<dbReference type="PROSITE" id="PS01081">
    <property type="entry name" value="HTH_TETR_1"/>
    <property type="match status" value="1"/>
</dbReference>
<proteinExistence type="predicted"/>
<feature type="domain" description="HTH tetR-type" evidence="5">
    <location>
        <begin position="9"/>
        <end position="69"/>
    </location>
</feature>
<evidence type="ECO:0000313" key="6">
    <source>
        <dbReference type="EMBL" id="NMH76798.1"/>
    </source>
</evidence>
<feature type="DNA-binding region" description="H-T-H motif" evidence="4">
    <location>
        <begin position="32"/>
        <end position="51"/>
    </location>
</feature>
<evidence type="ECO:0000259" key="5">
    <source>
        <dbReference type="PROSITE" id="PS50977"/>
    </source>
</evidence>
<dbReference type="Gene3D" id="1.10.357.10">
    <property type="entry name" value="Tetracycline Repressor, domain 2"/>
    <property type="match status" value="1"/>
</dbReference>
<gene>
    <name evidence="6" type="ORF">HF577_06750</name>
</gene>
<dbReference type="PROSITE" id="PS50977">
    <property type="entry name" value="HTH_TETR_2"/>
    <property type="match status" value="1"/>
</dbReference>
<evidence type="ECO:0000256" key="3">
    <source>
        <dbReference type="ARBA" id="ARBA00023163"/>
    </source>
</evidence>
<reference evidence="6 7" key="1">
    <citation type="submission" date="2020-04" db="EMBL/GenBank/DDBJ databases">
        <authorList>
            <person name="Klaysubun C."/>
            <person name="Duangmal K."/>
            <person name="Lipun K."/>
        </authorList>
    </citation>
    <scope>NUCLEOTIDE SEQUENCE [LARGE SCALE GENOMIC DNA]</scope>
    <source>
        <strain evidence="6 7">JCM 11839</strain>
    </source>
</reference>
<dbReference type="InterPro" id="IPR036271">
    <property type="entry name" value="Tet_transcr_reg_TetR-rel_C_sf"/>
</dbReference>
<evidence type="ECO:0000313" key="7">
    <source>
        <dbReference type="Proteomes" id="UP001296706"/>
    </source>
</evidence>
<dbReference type="Pfam" id="PF00440">
    <property type="entry name" value="TetR_N"/>
    <property type="match status" value="1"/>
</dbReference>
<keyword evidence="2 4" id="KW-0238">DNA-binding</keyword>
<dbReference type="SUPFAM" id="SSF46689">
    <property type="entry name" value="Homeodomain-like"/>
    <property type="match status" value="1"/>
</dbReference>
<dbReference type="EMBL" id="JAAXKY010000013">
    <property type="protein sequence ID" value="NMH76798.1"/>
    <property type="molecule type" value="Genomic_DNA"/>
</dbReference>
<dbReference type="PANTHER" id="PTHR47506">
    <property type="entry name" value="TRANSCRIPTIONAL REGULATORY PROTEIN"/>
    <property type="match status" value="1"/>
</dbReference>
<keyword evidence="7" id="KW-1185">Reference proteome</keyword>
<dbReference type="Pfam" id="PF16925">
    <property type="entry name" value="TetR_C_13"/>
    <property type="match status" value="1"/>
</dbReference>
<organism evidence="6 7">
    <name type="scientific">Pseudonocardia xinjiangensis</name>
    <dbReference type="NCBI Taxonomy" id="75289"/>
    <lineage>
        <taxon>Bacteria</taxon>
        <taxon>Bacillati</taxon>
        <taxon>Actinomycetota</taxon>
        <taxon>Actinomycetes</taxon>
        <taxon>Pseudonocardiales</taxon>
        <taxon>Pseudonocardiaceae</taxon>
        <taxon>Pseudonocardia</taxon>
    </lineage>
</organism>
<dbReference type="SUPFAM" id="SSF48498">
    <property type="entry name" value="Tetracyclin repressor-like, C-terminal domain"/>
    <property type="match status" value="1"/>
</dbReference>